<reference evidence="1 2" key="1">
    <citation type="journal article" date="2014" name="Nat. Commun.">
        <title>Multiple recent horizontal transfers of a large genomic region in cheese making fungi.</title>
        <authorList>
            <person name="Cheeseman K."/>
            <person name="Ropars J."/>
            <person name="Renault P."/>
            <person name="Dupont J."/>
            <person name="Gouzy J."/>
            <person name="Branca A."/>
            <person name="Abraham A.L."/>
            <person name="Ceppi M."/>
            <person name="Conseiller E."/>
            <person name="Debuchy R."/>
            <person name="Malagnac F."/>
            <person name="Goarin A."/>
            <person name="Silar P."/>
            <person name="Lacoste S."/>
            <person name="Sallet E."/>
            <person name="Bensimon A."/>
            <person name="Giraud T."/>
            <person name="Brygoo Y."/>
        </authorList>
    </citation>
    <scope>NUCLEOTIDE SEQUENCE [LARGE SCALE GENOMIC DNA]</scope>
    <source>
        <strain evidence="2">FM 013</strain>
    </source>
</reference>
<gene>
    <name evidence="1" type="ORF">PCAMFM013_S030g000076</name>
</gene>
<organism evidence="1 2">
    <name type="scientific">Penicillium camemberti (strain FM 013)</name>
    <dbReference type="NCBI Taxonomy" id="1429867"/>
    <lineage>
        <taxon>Eukaryota</taxon>
        <taxon>Fungi</taxon>
        <taxon>Dikarya</taxon>
        <taxon>Ascomycota</taxon>
        <taxon>Pezizomycotina</taxon>
        <taxon>Eurotiomycetes</taxon>
        <taxon>Eurotiomycetidae</taxon>
        <taxon>Eurotiales</taxon>
        <taxon>Aspergillaceae</taxon>
        <taxon>Penicillium</taxon>
    </lineage>
</organism>
<proteinExistence type="predicted"/>
<evidence type="ECO:0000313" key="2">
    <source>
        <dbReference type="Proteomes" id="UP000053732"/>
    </source>
</evidence>
<keyword evidence="2" id="KW-1185">Reference proteome</keyword>
<dbReference type="STRING" id="1429867.A0A0G4PQV5"/>
<accession>A0A0G4PQV5</accession>
<dbReference type="Proteomes" id="UP000053732">
    <property type="component" value="Unassembled WGS sequence"/>
</dbReference>
<dbReference type="PANTHER" id="PTHR47785:SF4">
    <property type="entry name" value="ZN(II)2CYS6 TRANSCRIPTION FACTOR (EUROFUNG)"/>
    <property type="match status" value="1"/>
</dbReference>
<protein>
    <submittedName>
        <fullName evidence="1">Str. FM013</fullName>
    </submittedName>
</protein>
<dbReference type="EMBL" id="HG793163">
    <property type="protein sequence ID" value="CRL28789.1"/>
    <property type="molecule type" value="Genomic_DNA"/>
</dbReference>
<dbReference type="InterPro" id="IPR053181">
    <property type="entry name" value="EcdB-like_regulator"/>
</dbReference>
<name>A0A0G4PQV5_PENC3</name>
<sequence>MLSPTIHNEHGHIKNYQVIPSLTLYGYVTGILGHLQGIKELEHGPVKDRYSSAYWACLQLESDLLAELDIPASGISRLEGRMQLPKGQFTISFQAELSASPSMIMMFYSSQIHLRKILNRVHTNLGKYNAHLPMQWNDTEEPANEINAARMRAKYYGSRYIIHRPLFYHALHNNTRAPNMVQTPAASLANEWTAPQFQLHQEPSRTVGINSRGVYTKKQVEWKSTWTCGEQDTTFQGGSIFFAIKAIHNRTIYSVAAAARAYDVPLYRNTFSHQGYNHP</sequence>
<dbReference type="PANTHER" id="PTHR47785">
    <property type="entry name" value="ZN(II)2CYS6 TRANSCRIPTION FACTOR (EUROFUNG)-RELATED-RELATED"/>
    <property type="match status" value="1"/>
</dbReference>
<evidence type="ECO:0000313" key="1">
    <source>
        <dbReference type="EMBL" id="CRL28789.1"/>
    </source>
</evidence>
<dbReference type="AlphaFoldDB" id="A0A0G4PQV5"/>